<organism evidence="2 3">
    <name type="scientific">Synaphobranchus kaupii</name>
    <name type="common">Kaup's arrowtooth eel</name>
    <dbReference type="NCBI Taxonomy" id="118154"/>
    <lineage>
        <taxon>Eukaryota</taxon>
        <taxon>Metazoa</taxon>
        <taxon>Chordata</taxon>
        <taxon>Craniata</taxon>
        <taxon>Vertebrata</taxon>
        <taxon>Euteleostomi</taxon>
        <taxon>Actinopterygii</taxon>
        <taxon>Neopterygii</taxon>
        <taxon>Teleostei</taxon>
        <taxon>Anguilliformes</taxon>
        <taxon>Synaphobranchidae</taxon>
        <taxon>Synaphobranchus</taxon>
    </lineage>
</organism>
<dbReference type="Proteomes" id="UP001152622">
    <property type="component" value="Chromosome 13"/>
</dbReference>
<feature type="region of interest" description="Disordered" evidence="1">
    <location>
        <begin position="1"/>
        <end position="39"/>
    </location>
</feature>
<evidence type="ECO:0000313" key="3">
    <source>
        <dbReference type="Proteomes" id="UP001152622"/>
    </source>
</evidence>
<feature type="compositionally biased region" description="Polar residues" evidence="1">
    <location>
        <begin position="21"/>
        <end position="36"/>
    </location>
</feature>
<protein>
    <submittedName>
        <fullName evidence="2">Uncharacterized protein</fullName>
    </submittedName>
</protein>
<evidence type="ECO:0000313" key="2">
    <source>
        <dbReference type="EMBL" id="KAJ8344115.1"/>
    </source>
</evidence>
<proteinExistence type="predicted"/>
<gene>
    <name evidence="2" type="ORF">SKAU_G00314440</name>
</gene>
<dbReference type="AlphaFoldDB" id="A0A9Q1ESA8"/>
<reference evidence="2" key="1">
    <citation type="journal article" date="2023" name="Science">
        <title>Genome structures resolve the early diversification of teleost fishes.</title>
        <authorList>
            <person name="Parey E."/>
            <person name="Louis A."/>
            <person name="Montfort J."/>
            <person name="Bouchez O."/>
            <person name="Roques C."/>
            <person name="Iampietro C."/>
            <person name="Lluch J."/>
            <person name="Castinel A."/>
            <person name="Donnadieu C."/>
            <person name="Desvignes T."/>
            <person name="Floi Bucao C."/>
            <person name="Jouanno E."/>
            <person name="Wen M."/>
            <person name="Mejri S."/>
            <person name="Dirks R."/>
            <person name="Jansen H."/>
            <person name="Henkel C."/>
            <person name="Chen W.J."/>
            <person name="Zahm M."/>
            <person name="Cabau C."/>
            <person name="Klopp C."/>
            <person name="Thompson A.W."/>
            <person name="Robinson-Rechavi M."/>
            <person name="Braasch I."/>
            <person name="Lecointre G."/>
            <person name="Bobe J."/>
            <person name="Postlethwait J.H."/>
            <person name="Berthelot C."/>
            <person name="Roest Crollius H."/>
            <person name="Guiguen Y."/>
        </authorList>
    </citation>
    <scope>NUCLEOTIDE SEQUENCE</scope>
    <source>
        <strain evidence="2">WJC10195</strain>
    </source>
</reference>
<dbReference type="EMBL" id="JAINUF010000013">
    <property type="protein sequence ID" value="KAJ8344115.1"/>
    <property type="molecule type" value="Genomic_DNA"/>
</dbReference>
<keyword evidence="3" id="KW-1185">Reference proteome</keyword>
<accession>A0A9Q1ESA8</accession>
<evidence type="ECO:0000256" key="1">
    <source>
        <dbReference type="SAM" id="MobiDB-lite"/>
    </source>
</evidence>
<name>A0A9Q1ESA8_SYNKA</name>
<sequence>MTPGPSACGWPSSIHPAKNVSPKTNQEQTQGYTDLSTAGHPKLNSIIIMLSYRNTFLEFGKLRNEIRQLIGQNCNQSSKQNSLGDS</sequence>
<comment type="caution">
    <text evidence="2">The sequence shown here is derived from an EMBL/GenBank/DDBJ whole genome shotgun (WGS) entry which is preliminary data.</text>
</comment>